<evidence type="ECO:0000256" key="4">
    <source>
        <dbReference type="PROSITE-ProRule" id="PRU00175"/>
    </source>
</evidence>
<accession>A0AA35RRQ4</accession>
<keyword evidence="3" id="KW-0862">Zinc</keyword>
<reference evidence="6" key="1">
    <citation type="submission" date="2023-03" db="EMBL/GenBank/DDBJ databases">
        <authorList>
            <person name="Steffen K."/>
            <person name="Cardenas P."/>
        </authorList>
    </citation>
    <scope>NUCLEOTIDE SEQUENCE</scope>
</reference>
<comment type="caution">
    <text evidence="6">The sequence shown here is derived from an EMBL/GenBank/DDBJ whole genome shotgun (WGS) entry which is preliminary data.</text>
</comment>
<dbReference type="InterPro" id="IPR001841">
    <property type="entry name" value="Znf_RING"/>
</dbReference>
<sequence length="395" mass="43968">MAEGGKANVNLDRQNTEDSADLPLKIPVSSVYEHFQCPICMSTLSDPSVTKCGHRFCHKCIEECINRRHECPCCKTALNRDDVIVDHSFAALMRSVRDERRKAEREYYQQLVDAATDAPFGGTTDGSRVVESPLESILRKRLSQLVEIEMKGEEKKEMLAKELEKTEQLLTSTYDRYLTEYLPSPSTIPVTVSLSVPERQFLAPEVILRPEDSMAAVLKKLRSAMEESGMAIAEFPPCEEFAVSIINPFARTNEGGVADESQVGGANSGNHDDERASGGIKGQMNILDQVLHADCKPLLEFCLKPGTELRFKGAIVLVGETPLQCFAATFVKGQTARGIDYFTCRDCGFNWVCQPCAEICHKGHSLVSYLRNHKPTWACCYCPKKKKCSIQDKPS</sequence>
<evidence type="ECO:0000256" key="3">
    <source>
        <dbReference type="ARBA" id="ARBA00022833"/>
    </source>
</evidence>
<dbReference type="SUPFAM" id="SSF57850">
    <property type="entry name" value="RING/U-box"/>
    <property type="match status" value="1"/>
</dbReference>
<protein>
    <submittedName>
        <fullName evidence="6">LON peptidase N-terminal domain and RING finger protein 3</fullName>
    </submittedName>
</protein>
<proteinExistence type="predicted"/>
<feature type="domain" description="RING-type" evidence="5">
    <location>
        <begin position="37"/>
        <end position="75"/>
    </location>
</feature>
<dbReference type="PANTHER" id="PTHR44080:SF1">
    <property type="entry name" value="E3 UBIQUITIN-PROTEIN LIGASE COP1"/>
    <property type="match status" value="1"/>
</dbReference>
<dbReference type="PROSITE" id="PS50089">
    <property type="entry name" value="ZF_RING_2"/>
    <property type="match status" value="1"/>
</dbReference>
<dbReference type="GO" id="GO:0043161">
    <property type="term" value="P:proteasome-mediated ubiquitin-dependent protein catabolic process"/>
    <property type="evidence" value="ECO:0007669"/>
    <property type="project" value="TreeGrafter"/>
</dbReference>
<gene>
    <name evidence="6" type="ORF">GBAR_LOCUS10102</name>
</gene>
<dbReference type="GO" id="GO:0061630">
    <property type="term" value="F:ubiquitin protein ligase activity"/>
    <property type="evidence" value="ECO:0007669"/>
    <property type="project" value="InterPro"/>
</dbReference>
<dbReference type="SMART" id="SM00184">
    <property type="entry name" value="RING"/>
    <property type="match status" value="1"/>
</dbReference>
<evidence type="ECO:0000313" key="7">
    <source>
        <dbReference type="Proteomes" id="UP001174909"/>
    </source>
</evidence>
<dbReference type="GO" id="GO:0008270">
    <property type="term" value="F:zinc ion binding"/>
    <property type="evidence" value="ECO:0007669"/>
    <property type="project" value="UniProtKB-KW"/>
</dbReference>
<keyword evidence="1" id="KW-0479">Metal-binding</keyword>
<evidence type="ECO:0000313" key="6">
    <source>
        <dbReference type="EMBL" id="CAI8016470.1"/>
    </source>
</evidence>
<evidence type="ECO:0000256" key="1">
    <source>
        <dbReference type="ARBA" id="ARBA00022723"/>
    </source>
</evidence>
<dbReference type="CDD" id="cd19669">
    <property type="entry name" value="UBR-box"/>
    <property type="match status" value="1"/>
</dbReference>
<dbReference type="InterPro" id="IPR042755">
    <property type="entry name" value="COP1"/>
</dbReference>
<dbReference type="EMBL" id="CASHTH010001532">
    <property type="protein sequence ID" value="CAI8016470.1"/>
    <property type="molecule type" value="Genomic_DNA"/>
</dbReference>
<evidence type="ECO:0000259" key="5">
    <source>
        <dbReference type="PROSITE" id="PS50089"/>
    </source>
</evidence>
<dbReference type="PROSITE" id="PS00518">
    <property type="entry name" value="ZF_RING_1"/>
    <property type="match status" value="1"/>
</dbReference>
<dbReference type="AlphaFoldDB" id="A0AA35RRQ4"/>
<dbReference type="PANTHER" id="PTHR44080">
    <property type="entry name" value="E3 UBIQUITIN-PROTEIN LIGASE COP1"/>
    <property type="match status" value="1"/>
</dbReference>
<keyword evidence="2 4" id="KW-0863">Zinc-finger</keyword>
<dbReference type="Gene3D" id="3.30.40.10">
    <property type="entry name" value="Zinc/RING finger domain, C3HC4 (zinc finger)"/>
    <property type="match status" value="1"/>
</dbReference>
<dbReference type="InterPro" id="IPR017907">
    <property type="entry name" value="Znf_RING_CS"/>
</dbReference>
<organism evidence="6 7">
    <name type="scientific">Geodia barretti</name>
    <name type="common">Barrett's horny sponge</name>
    <dbReference type="NCBI Taxonomy" id="519541"/>
    <lineage>
        <taxon>Eukaryota</taxon>
        <taxon>Metazoa</taxon>
        <taxon>Porifera</taxon>
        <taxon>Demospongiae</taxon>
        <taxon>Heteroscleromorpha</taxon>
        <taxon>Tetractinellida</taxon>
        <taxon>Astrophorina</taxon>
        <taxon>Geodiidae</taxon>
        <taxon>Geodia</taxon>
    </lineage>
</organism>
<evidence type="ECO:0000256" key="2">
    <source>
        <dbReference type="ARBA" id="ARBA00022771"/>
    </source>
</evidence>
<dbReference type="InterPro" id="IPR013083">
    <property type="entry name" value="Znf_RING/FYVE/PHD"/>
</dbReference>
<dbReference type="Pfam" id="PF13923">
    <property type="entry name" value="zf-C3HC4_2"/>
    <property type="match status" value="1"/>
</dbReference>
<name>A0AA35RRQ4_GEOBA</name>
<keyword evidence="7" id="KW-1185">Reference proteome</keyword>
<dbReference type="Proteomes" id="UP001174909">
    <property type="component" value="Unassembled WGS sequence"/>
</dbReference>